<sequence length="146" mass="16197">MTTELPTAARDSLLTGNPTEDAVHRLMSAERVRRSTVALKHVRRKLSGLDLSPLPAAEDAFRILEAAERADADAADEVVMYPHVGAWLVHLVKRLYEVERRDTPLWHDVGYLHLLAAAAAIRAGIDFTLSVPAPLVLQQEIRFTVL</sequence>
<name>A0AAE3VVA9_9ACTN</name>
<dbReference type="AlphaFoldDB" id="A0AAE3VVA9"/>
<dbReference type="EMBL" id="JAUSUZ010000001">
    <property type="protein sequence ID" value="MDQ0364688.1"/>
    <property type="molecule type" value="Genomic_DNA"/>
</dbReference>
<protein>
    <submittedName>
        <fullName evidence="1">HEXXH motif-containing protein</fullName>
    </submittedName>
</protein>
<evidence type="ECO:0000313" key="1">
    <source>
        <dbReference type="EMBL" id="MDQ0364688.1"/>
    </source>
</evidence>
<comment type="caution">
    <text evidence="1">The sequence shown here is derived from an EMBL/GenBank/DDBJ whole genome shotgun (WGS) entry which is preliminary data.</text>
</comment>
<evidence type="ECO:0000313" key="2">
    <source>
        <dbReference type="Proteomes" id="UP001240236"/>
    </source>
</evidence>
<dbReference type="RefSeq" id="WP_307236296.1">
    <property type="nucleotide sequence ID" value="NZ_JAUSUZ010000001.1"/>
</dbReference>
<organism evidence="1 2">
    <name type="scientific">Catenuloplanes indicus</name>
    <dbReference type="NCBI Taxonomy" id="137267"/>
    <lineage>
        <taxon>Bacteria</taxon>
        <taxon>Bacillati</taxon>
        <taxon>Actinomycetota</taxon>
        <taxon>Actinomycetes</taxon>
        <taxon>Micromonosporales</taxon>
        <taxon>Micromonosporaceae</taxon>
        <taxon>Catenuloplanes</taxon>
    </lineage>
</organism>
<dbReference type="Proteomes" id="UP001240236">
    <property type="component" value="Unassembled WGS sequence"/>
</dbReference>
<reference evidence="1 2" key="1">
    <citation type="submission" date="2023-07" db="EMBL/GenBank/DDBJ databases">
        <title>Sequencing the genomes of 1000 actinobacteria strains.</title>
        <authorList>
            <person name="Klenk H.-P."/>
        </authorList>
    </citation>
    <scope>NUCLEOTIDE SEQUENCE [LARGE SCALE GENOMIC DNA]</scope>
    <source>
        <strain evidence="1 2">DSM 44709</strain>
    </source>
</reference>
<proteinExistence type="predicted"/>
<accession>A0AAE3VVA9</accession>
<gene>
    <name evidence="1" type="ORF">J2S42_001357</name>
</gene>
<keyword evidence="2" id="KW-1185">Reference proteome</keyword>